<protein>
    <submittedName>
        <fullName evidence="1">Uncharacterized protein</fullName>
    </submittedName>
</protein>
<dbReference type="AlphaFoldDB" id="A0A3A6QRK9"/>
<accession>A0A3A6QRK9</accession>
<dbReference type="RefSeq" id="WP_120029142.1">
    <property type="nucleotide sequence ID" value="NZ_QVMU01000001.1"/>
</dbReference>
<sequence>MHITSTIYQPHVQQDLKEATKFINDTIKQSGMNLQASLTSNNQIQLKNQDGIVVKTLSGEKIANKMNKVDLYI</sequence>
<comment type="caution">
    <text evidence="1">The sequence shown here is derived from an EMBL/GenBank/DDBJ whole genome shotgun (WGS) entry which is preliminary data.</text>
</comment>
<reference evidence="1 2" key="1">
    <citation type="submission" date="2018-08" db="EMBL/GenBank/DDBJ databases">
        <title>Vibrio isolated from the Eastern China Marginal Seas.</title>
        <authorList>
            <person name="Li Y."/>
        </authorList>
    </citation>
    <scope>NUCLEOTIDE SEQUENCE [LARGE SCALE GENOMIC DNA]</scope>
    <source>
        <strain evidence="1 2">BEI233</strain>
    </source>
</reference>
<evidence type="ECO:0000313" key="2">
    <source>
        <dbReference type="Proteomes" id="UP000273252"/>
    </source>
</evidence>
<organism evidence="1 2">
    <name type="scientific">Vibrio sinensis</name>
    <dbReference type="NCBI Taxonomy" id="2302434"/>
    <lineage>
        <taxon>Bacteria</taxon>
        <taxon>Pseudomonadati</taxon>
        <taxon>Pseudomonadota</taxon>
        <taxon>Gammaproteobacteria</taxon>
        <taxon>Vibrionales</taxon>
        <taxon>Vibrionaceae</taxon>
        <taxon>Vibrio</taxon>
    </lineage>
</organism>
<evidence type="ECO:0000313" key="1">
    <source>
        <dbReference type="EMBL" id="RJX75385.1"/>
    </source>
</evidence>
<gene>
    <name evidence="1" type="ORF">DZ860_01510</name>
</gene>
<proteinExistence type="predicted"/>
<dbReference type="OrthoDB" id="5895493at2"/>
<name>A0A3A6QRK9_9VIBR</name>
<keyword evidence="2" id="KW-1185">Reference proteome</keyword>
<dbReference type="EMBL" id="QVMU01000001">
    <property type="protein sequence ID" value="RJX75385.1"/>
    <property type="molecule type" value="Genomic_DNA"/>
</dbReference>
<dbReference type="Proteomes" id="UP000273252">
    <property type="component" value="Unassembled WGS sequence"/>
</dbReference>